<evidence type="ECO:0000256" key="1">
    <source>
        <dbReference type="SAM" id="MobiDB-lite"/>
    </source>
</evidence>
<proteinExistence type="predicted"/>
<name>A0A9W5TEH8_BABOV</name>
<gene>
    <name evidence="2" type="ORF">BaOVIS_020880</name>
</gene>
<dbReference type="EMBL" id="BLIY01000017">
    <property type="protein sequence ID" value="GFE54684.1"/>
    <property type="molecule type" value="Genomic_DNA"/>
</dbReference>
<organism evidence="2 3">
    <name type="scientific">Babesia ovis</name>
    <dbReference type="NCBI Taxonomy" id="5869"/>
    <lineage>
        <taxon>Eukaryota</taxon>
        <taxon>Sar</taxon>
        <taxon>Alveolata</taxon>
        <taxon>Apicomplexa</taxon>
        <taxon>Aconoidasida</taxon>
        <taxon>Piroplasmida</taxon>
        <taxon>Babesiidae</taxon>
        <taxon>Babesia</taxon>
    </lineage>
</organism>
<dbReference type="AlphaFoldDB" id="A0A9W5TEH8"/>
<reference evidence="2" key="1">
    <citation type="submission" date="2019-12" db="EMBL/GenBank/DDBJ databases">
        <title>Genome sequence of Babesia ovis.</title>
        <authorList>
            <person name="Yamagishi J."/>
            <person name="Sevinc F."/>
            <person name="Xuan X."/>
        </authorList>
    </citation>
    <scope>NUCLEOTIDE SEQUENCE</scope>
    <source>
        <strain evidence="2">Selcuk</strain>
    </source>
</reference>
<evidence type="ECO:0000313" key="3">
    <source>
        <dbReference type="Proteomes" id="UP001057455"/>
    </source>
</evidence>
<evidence type="ECO:0000313" key="2">
    <source>
        <dbReference type="EMBL" id="GFE54684.1"/>
    </source>
</evidence>
<keyword evidence="3" id="KW-1185">Reference proteome</keyword>
<feature type="region of interest" description="Disordered" evidence="1">
    <location>
        <begin position="18"/>
        <end position="40"/>
    </location>
</feature>
<feature type="compositionally biased region" description="Polar residues" evidence="1">
    <location>
        <begin position="218"/>
        <end position="232"/>
    </location>
</feature>
<dbReference type="Proteomes" id="UP001057455">
    <property type="component" value="Unassembled WGS sequence"/>
</dbReference>
<accession>A0A9W5TEH8</accession>
<comment type="caution">
    <text evidence="2">The sequence shown here is derived from an EMBL/GenBank/DDBJ whole genome shotgun (WGS) entry which is preliminary data.</text>
</comment>
<feature type="region of interest" description="Disordered" evidence="1">
    <location>
        <begin position="218"/>
        <end position="241"/>
    </location>
</feature>
<protein>
    <submittedName>
        <fullName evidence="2">Uncharacterized protein</fullName>
    </submittedName>
</protein>
<sequence length="241" mass="25978">MGDMSSMVKGISLRVASSGSEETAVGASDEPGSDATPSQAMTNLGGTCIPICSGSIERNRRLYCFDDWNSVMIRDMPSARGAPSSPAMLPKNQMSWDDRIERVGSAPEMWRCSTCSLVSACVSLLLASAPCESKCPESLEVKLVVRETILLRLLDKRVSPDLDGFLASLGKRKLSAALVFRSHDFVPSTPHPAVSVETPEPLPRMSVAVPMRPVGSRETTWSTISEGSNEPRVSNRYIGSK</sequence>